<evidence type="ECO:0000313" key="2">
    <source>
        <dbReference type="Proteomes" id="UP001432251"/>
    </source>
</evidence>
<evidence type="ECO:0000313" key="1">
    <source>
        <dbReference type="EMBL" id="WWQ69337.1"/>
    </source>
</evidence>
<accession>A0ACD5AQ88</accession>
<dbReference type="Proteomes" id="UP001432251">
    <property type="component" value="Plasmid p1"/>
</dbReference>
<keyword evidence="2" id="KW-1185">Reference proteome</keyword>
<name>A0ACD5AQ88_9ACTN</name>
<gene>
    <name evidence="1" type="ORF">V2W30_39800</name>
</gene>
<dbReference type="EMBL" id="CP146023">
    <property type="protein sequence ID" value="WWQ69337.1"/>
    <property type="molecule type" value="Genomic_DNA"/>
</dbReference>
<sequence length="45" mass="5420">MTRRHLEVFWELADRSIQEDMAHVLEYLTRKIHDPAEDLGSRPWA</sequence>
<reference evidence="1" key="1">
    <citation type="journal article" date="2025" name="Int. J. Syst. Evol. Microbiol.">
        <title>Streptomyces citrinus sp. nov., with yellow diffusible pigment.</title>
        <authorList>
            <person name="He Y."/>
            <person name="Yang E."/>
            <person name="Xu J."/>
            <person name="Sun Y."/>
            <person name="Sun L."/>
        </authorList>
    </citation>
    <scope>NUCLEOTIDE SEQUENCE</scope>
    <source>
        <strain evidence="1">Q6</strain>
    </source>
</reference>
<geneLocation type="plasmid" evidence="1 2">
    <name>p1</name>
</geneLocation>
<keyword evidence="1" id="KW-0614">Plasmid</keyword>
<proteinExistence type="predicted"/>
<organism evidence="1 2">
    <name type="scientific">Streptomyces citrinus</name>
    <dbReference type="NCBI Taxonomy" id="3118173"/>
    <lineage>
        <taxon>Bacteria</taxon>
        <taxon>Bacillati</taxon>
        <taxon>Actinomycetota</taxon>
        <taxon>Actinomycetes</taxon>
        <taxon>Kitasatosporales</taxon>
        <taxon>Streptomycetaceae</taxon>
        <taxon>Streptomyces</taxon>
    </lineage>
</organism>
<protein>
    <submittedName>
        <fullName evidence="1">Uncharacterized protein</fullName>
    </submittedName>
</protein>